<keyword evidence="6" id="KW-1185">Reference proteome</keyword>
<dbReference type="EC" id="3.6.1.9" evidence="4"/>
<evidence type="ECO:0000256" key="1">
    <source>
        <dbReference type="ARBA" id="ARBA00001968"/>
    </source>
</evidence>
<feature type="active site" description="Proton acceptor" evidence="4">
    <location>
        <position position="81"/>
    </location>
</feature>
<dbReference type="PANTHER" id="PTHR43213">
    <property type="entry name" value="BIFUNCTIONAL DTTP/UTP PYROPHOSPHATASE/METHYLTRANSFERASE PROTEIN-RELATED"/>
    <property type="match status" value="1"/>
</dbReference>
<evidence type="ECO:0000256" key="2">
    <source>
        <dbReference type="ARBA" id="ARBA00022801"/>
    </source>
</evidence>
<comment type="catalytic activity">
    <reaction evidence="4">
        <text>UTP + H2O = UMP + diphosphate + H(+)</text>
        <dbReference type="Rhea" id="RHEA:29395"/>
        <dbReference type="ChEBI" id="CHEBI:15377"/>
        <dbReference type="ChEBI" id="CHEBI:15378"/>
        <dbReference type="ChEBI" id="CHEBI:33019"/>
        <dbReference type="ChEBI" id="CHEBI:46398"/>
        <dbReference type="ChEBI" id="CHEBI:57865"/>
        <dbReference type="EC" id="3.6.1.9"/>
    </reaction>
</comment>
<sequence length="209" mass="22748">MQPLLVLASASPRRRELIAQLGLTAQCLSADVDETPVMGESPIDTARRLAMAKAQAVSERLEQEDASPAMLKQTRLVLAADTLVTADDEILGKPADVTDAARMLQRLSGRWHQVITAVALFGRQRQSIAAITRVKFRAIEPWEARVYWATGEPRDKAGGYAIQGRGALFVERIEGSYSNVVGLPLFETGRLLTTEGLPPWGPDSQEASP</sequence>
<dbReference type="EMBL" id="CP121472">
    <property type="protein sequence ID" value="WPL18122.1"/>
    <property type="molecule type" value="Genomic_DNA"/>
</dbReference>
<dbReference type="Proteomes" id="UP001432180">
    <property type="component" value="Chromosome"/>
</dbReference>
<comment type="function">
    <text evidence="4">Nucleoside triphosphate pyrophosphatase that hydrolyzes dTTP and UTP. May have a dual role in cell division arrest and in preventing the incorporation of modified nucleotides into cellular nucleic acids.</text>
</comment>
<dbReference type="SUPFAM" id="SSF52972">
    <property type="entry name" value="ITPase-like"/>
    <property type="match status" value="1"/>
</dbReference>
<proteinExistence type="inferred from homology"/>
<comment type="subcellular location">
    <subcellularLocation>
        <location evidence="4">Cytoplasm</location>
    </subcellularLocation>
</comment>
<keyword evidence="2 4" id="KW-0378">Hydrolase</keyword>
<keyword evidence="3 4" id="KW-0546">Nucleotide metabolism</keyword>
<evidence type="ECO:0000256" key="4">
    <source>
        <dbReference type="HAMAP-Rule" id="MF_00528"/>
    </source>
</evidence>
<gene>
    <name evidence="5" type="primary">maf</name>
    <name evidence="5" type="ORF">Thiowin_03174</name>
</gene>
<comment type="similarity">
    <text evidence="4">Belongs to the Maf family. YhdE subfamily.</text>
</comment>
<keyword evidence="4" id="KW-0963">Cytoplasm</keyword>
<organism evidence="5 6">
    <name type="scientific">Thiorhodovibrio winogradskyi</name>
    <dbReference type="NCBI Taxonomy" id="77007"/>
    <lineage>
        <taxon>Bacteria</taxon>
        <taxon>Pseudomonadati</taxon>
        <taxon>Pseudomonadota</taxon>
        <taxon>Gammaproteobacteria</taxon>
        <taxon>Chromatiales</taxon>
        <taxon>Chromatiaceae</taxon>
        <taxon>Thiorhodovibrio</taxon>
    </lineage>
</organism>
<comment type="caution">
    <text evidence="4">Lacks conserved residue(s) required for the propagation of feature annotation.</text>
</comment>
<comment type="catalytic activity">
    <reaction evidence="4">
        <text>dTTP + H2O = dTMP + diphosphate + H(+)</text>
        <dbReference type="Rhea" id="RHEA:28534"/>
        <dbReference type="ChEBI" id="CHEBI:15377"/>
        <dbReference type="ChEBI" id="CHEBI:15378"/>
        <dbReference type="ChEBI" id="CHEBI:33019"/>
        <dbReference type="ChEBI" id="CHEBI:37568"/>
        <dbReference type="ChEBI" id="CHEBI:63528"/>
        <dbReference type="EC" id="3.6.1.9"/>
    </reaction>
</comment>
<dbReference type="PANTHER" id="PTHR43213:SF5">
    <property type="entry name" value="BIFUNCTIONAL DTTP_UTP PYROPHOSPHATASE_METHYLTRANSFERASE PROTEIN-RELATED"/>
    <property type="match status" value="1"/>
</dbReference>
<evidence type="ECO:0000313" key="6">
    <source>
        <dbReference type="Proteomes" id="UP001432180"/>
    </source>
</evidence>
<name>A0ABZ0SB65_9GAMM</name>
<dbReference type="InterPro" id="IPR003697">
    <property type="entry name" value="Maf-like"/>
</dbReference>
<feature type="site" description="Important for substrate specificity" evidence="4">
    <location>
        <position position="13"/>
    </location>
</feature>
<feature type="site" description="Important for substrate specificity" evidence="4">
    <location>
        <position position="82"/>
    </location>
</feature>
<dbReference type="Gene3D" id="3.90.950.10">
    <property type="match status" value="1"/>
</dbReference>
<dbReference type="RefSeq" id="WP_328983901.1">
    <property type="nucleotide sequence ID" value="NZ_CP121472.1"/>
</dbReference>
<feature type="site" description="Important for substrate specificity" evidence="4">
    <location>
        <position position="163"/>
    </location>
</feature>
<dbReference type="NCBIfam" id="TIGR00172">
    <property type="entry name" value="maf"/>
    <property type="match status" value="1"/>
</dbReference>
<dbReference type="Pfam" id="PF02545">
    <property type="entry name" value="Maf"/>
    <property type="match status" value="1"/>
</dbReference>
<dbReference type="HAMAP" id="MF_00528">
    <property type="entry name" value="Maf"/>
    <property type="match status" value="1"/>
</dbReference>
<dbReference type="InterPro" id="IPR029001">
    <property type="entry name" value="ITPase-like_fam"/>
</dbReference>
<protein>
    <recommendedName>
        <fullName evidence="4">dTTP/UTP pyrophosphatase</fullName>
        <shortName evidence="4">dTTPase/UTPase</shortName>
        <ecNumber evidence="4">3.6.1.9</ecNumber>
    </recommendedName>
    <alternativeName>
        <fullName evidence="4">Nucleoside triphosphate pyrophosphatase</fullName>
    </alternativeName>
    <alternativeName>
        <fullName evidence="4">Nucleotide pyrophosphatase</fullName>
        <shortName evidence="4">Nucleotide PPase</shortName>
    </alternativeName>
</protein>
<accession>A0ABZ0SB65</accession>
<dbReference type="PIRSF" id="PIRSF006305">
    <property type="entry name" value="Maf"/>
    <property type="match status" value="1"/>
</dbReference>
<dbReference type="CDD" id="cd00555">
    <property type="entry name" value="Maf"/>
    <property type="match status" value="1"/>
</dbReference>
<evidence type="ECO:0000256" key="3">
    <source>
        <dbReference type="ARBA" id="ARBA00023080"/>
    </source>
</evidence>
<reference evidence="5 6" key="1">
    <citation type="journal article" date="2023" name="Microorganisms">
        <title>Thiorhodovibrio frisius and Trv. litoralis spp. nov., Two Novel Members from a Clade of Fastidious Purple Sulfur Bacteria That Exhibit Unique Red-Shifted Light-Harvesting Capabilities.</title>
        <authorList>
            <person name="Methner A."/>
            <person name="Kuzyk S.B."/>
            <person name="Petersen J."/>
            <person name="Bauer S."/>
            <person name="Brinkmann H."/>
            <person name="Sichau K."/>
            <person name="Wanner G."/>
            <person name="Wolf J."/>
            <person name="Neumann-Schaal M."/>
            <person name="Henke P."/>
            <person name="Tank M."/>
            <person name="Sproer C."/>
            <person name="Bunk B."/>
            <person name="Overmann J."/>
        </authorList>
    </citation>
    <scope>NUCLEOTIDE SEQUENCE [LARGE SCALE GENOMIC DNA]</scope>
    <source>
        <strain evidence="5 6">DSM 6702</strain>
    </source>
</reference>
<evidence type="ECO:0000313" key="5">
    <source>
        <dbReference type="EMBL" id="WPL18122.1"/>
    </source>
</evidence>
<comment type="cofactor">
    <cofactor evidence="1 4">
        <name>a divalent metal cation</name>
        <dbReference type="ChEBI" id="CHEBI:60240"/>
    </cofactor>
</comment>